<evidence type="ECO:0000313" key="2">
    <source>
        <dbReference type="EMBL" id="GAA1984620.1"/>
    </source>
</evidence>
<evidence type="ECO:0000256" key="1">
    <source>
        <dbReference type="SAM" id="Phobius"/>
    </source>
</evidence>
<proteinExistence type="predicted"/>
<feature type="transmembrane region" description="Helical" evidence="1">
    <location>
        <begin position="128"/>
        <end position="146"/>
    </location>
</feature>
<comment type="caution">
    <text evidence="2">The sequence shown here is derived from an EMBL/GenBank/DDBJ whole genome shotgun (WGS) entry which is preliminary data.</text>
</comment>
<keyword evidence="1" id="KW-1133">Transmembrane helix</keyword>
<organism evidence="2 3">
    <name type="scientific">Terrabacter lapilli</name>
    <dbReference type="NCBI Taxonomy" id="436231"/>
    <lineage>
        <taxon>Bacteria</taxon>
        <taxon>Bacillati</taxon>
        <taxon>Actinomycetota</taxon>
        <taxon>Actinomycetes</taxon>
        <taxon>Micrococcales</taxon>
        <taxon>Intrasporangiaceae</taxon>
        <taxon>Terrabacter</taxon>
    </lineage>
</organism>
<gene>
    <name evidence="2" type="ORF">GCM10009817_27550</name>
</gene>
<evidence type="ECO:0000313" key="3">
    <source>
        <dbReference type="Proteomes" id="UP001500013"/>
    </source>
</evidence>
<protein>
    <submittedName>
        <fullName evidence="2">Uncharacterized protein</fullName>
    </submittedName>
</protein>
<keyword evidence="1" id="KW-0472">Membrane</keyword>
<keyword evidence="1" id="KW-0812">Transmembrane</keyword>
<dbReference type="EMBL" id="BAAAPU010000008">
    <property type="protein sequence ID" value="GAA1984620.1"/>
    <property type="molecule type" value="Genomic_DNA"/>
</dbReference>
<sequence>MHLSRGSFVWIRGATACPVADWMGTGRGRGGASGSQGIEAQDGLFDVAQDSKFTRPTPHGCGARVQCVGAAAGGLRCRGESGGREQRLGRVLAGSVAGVHRPIAFLVSLFNHSVGIYEVHNNGAWYDFGYIVGLTIFFSGGTAGGARTRPRKKRAQP</sequence>
<dbReference type="Proteomes" id="UP001500013">
    <property type="component" value="Unassembled WGS sequence"/>
</dbReference>
<keyword evidence="3" id="KW-1185">Reference proteome</keyword>
<name>A0ABN2SD30_9MICO</name>
<reference evidence="2 3" key="1">
    <citation type="journal article" date="2019" name="Int. J. Syst. Evol. Microbiol.">
        <title>The Global Catalogue of Microorganisms (GCM) 10K type strain sequencing project: providing services to taxonomists for standard genome sequencing and annotation.</title>
        <authorList>
            <consortium name="The Broad Institute Genomics Platform"/>
            <consortium name="The Broad Institute Genome Sequencing Center for Infectious Disease"/>
            <person name="Wu L."/>
            <person name="Ma J."/>
        </authorList>
    </citation>
    <scope>NUCLEOTIDE SEQUENCE [LARGE SCALE GENOMIC DNA]</scope>
    <source>
        <strain evidence="2 3">JCM 15628</strain>
    </source>
</reference>
<accession>A0ABN2SD30</accession>